<evidence type="ECO:0000313" key="3">
    <source>
        <dbReference type="Proteomes" id="UP000068164"/>
    </source>
</evidence>
<reference evidence="2 3" key="1">
    <citation type="submission" date="2015-11" db="EMBL/GenBank/DDBJ databases">
        <title>Draft Genome Sequence of the Strain BR 10423 (Rhizobium sp.) isolated from nodules of Mimosa pudica.</title>
        <authorList>
            <person name="Barauna A.C."/>
            <person name="Zilli J.E."/>
            <person name="Simoes-Araujo J.L."/>
            <person name="Reis V.M."/>
            <person name="James E.K."/>
            <person name="Reis F.B.Jr."/>
            <person name="Rouws L.F."/>
            <person name="Passos S.R."/>
            <person name="Gois S.R."/>
        </authorList>
    </citation>
    <scope>NUCLEOTIDE SEQUENCE [LARGE SCALE GENOMIC DNA]</scope>
    <source>
        <strain evidence="2 3">BR10423</strain>
    </source>
</reference>
<dbReference type="Proteomes" id="UP000068164">
    <property type="component" value="Unassembled WGS sequence"/>
</dbReference>
<name>A0A109JPV1_9HYPH</name>
<evidence type="ECO:0000313" key="2">
    <source>
        <dbReference type="EMBL" id="KWV52798.1"/>
    </source>
</evidence>
<proteinExistence type="predicted"/>
<dbReference type="RefSeq" id="WP_025662371.1">
    <property type="nucleotide sequence ID" value="NZ_LNCD01000070.1"/>
</dbReference>
<comment type="caution">
    <text evidence="2">The sequence shown here is derived from an EMBL/GenBank/DDBJ whole genome shotgun (WGS) entry which is preliminary data.</text>
</comment>
<protein>
    <submittedName>
        <fullName evidence="2">Uncharacterized protein</fullName>
    </submittedName>
</protein>
<accession>A0A109JPV1</accession>
<dbReference type="EMBL" id="LNCD01000070">
    <property type="protein sequence ID" value="KWV52798.1"/>
    <property type="molecule type" value="Genomic_DNA"/>
</dbReference>
<sequence length="62" mass="6918">MQILKFFLSVETIEPPYSADSKRDPLYHPELARMSPTALADLPLGPQPRAPEQEPLQLAKCA</sequence>
<feature type="region of interest" description="Disordered" evidence="1">
    <location>
        <begin position="37"/>
        <end position="62"/>
    </location>
</feature>
<evidence type="ECO:0000256" key="1">
    <source>
        <dbReference type="SAM" id="MobiDB-lite"/>
    </source>
</evidence>
<dbReference type="AlphaFoldDB" id="A0A109JPV1"/>
<gene>
    <name evidence="2" type="ORF">AS026_04020</name>
</gene>
<organism evidence="2 3">
    <name type="scientific">Rhizobium altiplani</name>
    <dbReference type="NCBI Taxonomy" id="1864509"/>
    <lineage>
        <taxon>Bacteria</taxon>
        <taxon>Pseudomonadati</taxon>
        <taxon>Pseudomonadota</taxon>
        <taxon>Alphaproteobacteria</taxon>
        <taxon>Hyphomicrobiales</taxon>
        <taxon>Rhizobiaceae</taxon>
        <taxon>Rhizobium/Agrobacterium group</taxon>
        <taxon>Rhizobium</taxon>
    </lineage>
</organism>
<dbReference type="OrthoDB" id="8398417at2"/>
<keyword evidence="3" id="KW-1185">Reference proteome</keyword>